<dbReference type="EMBL" id="CP003614">
    <property type="protein sequence ID" value="AFZ09140.1"/>
    <property type="molecule type" value="Genomic_DNA"/>
</dbReference>
<dbReference type="PANTHER" id="PTHR43736">
    <property type="entry name" value="ADP-RIBOSE PYROPHOSPHATASE"/>
    <property type="match status" value="1"/>
</dbReference>
<dbReference type="eggNOG" id="COG1051">
    <property type="taxonomic scope" value="Bacteria"/>
</dbReference>
<sequence>MPCLPNALFAQGPIPNKMTYRNPAPTVDIIIELADRPHRPIVLVERRNIPYGWAIPGGFVDYGEAVETAAKREALEETSLNVELIEQFYVYSDPNRDAREHTISIVFLASATGEPQAADDAKNLQVFESWQIPDRLCFDHDRILRDYWRYRHYGLRPRL</sequence>
<dbReference type="GO" id="GO:0016787">
    <property type="term" value="F:hydrolase activity"/>
    <property type="evidence" value="ECO:0007669"/>
    <property type="project" value="UniProtKB-KW"/>
</dbReference>
<dbReference type="Proteomes" id="UP000010478">
    <property type="component" value="Chromosome"/>
</dbReference>
<protein>
    <submittedName>
        <fullName evidence="4">NUDIX hydrolase</fullName>
    </submittedName>
</protein>
<dbReference type="SUPFAM" id="SSF55811">
    <property type="entry name" value="Nudix"/>
    <property type="match status" value="1"/>
</dbReference>
<keyword evidence="2 4" id="KW-0378">Hydrolase</keyword>
<dbReference type="InterPro" id="IPR015797">
    <property type="entry name" value="NUDIX_hydrolase-like_dom_sf"/>
</dbReference>
<dbReference type="KEGG" id="oni:Osc7112_4872"/>
<dbReference type="PRINTS" id="PR00502">
    <property type="entry name" value="NUDIXFAMILY"/>
</dbReference>
<proteinExistence type="inferred from homology"/>
<evidence type="ECO:0000256" key="2">
    <source>
        <dbReference type="ARBA" id="ARBA00022801"/>
    </source>
</evidence>
<evidence type="ECO:0000259" key="3">
    <source>
        <dbReference type="PROSITE" id="PS51462"/>
    </source>
</evidence>
<dbReference type="Gene3D" id="3.90.79.10">
    <property type="entry name" value="Nucleoside Triphosphate Pyrophosphohydrolase"/>
    <property type="match status" value="1"/>
</dbReference>
<dbReference type="InterPro" id="IPR000086">
    <property type="entry name" value="NUDIX_hydrolase_dom"/>
</dbReference>
<evidence type="ECO:0000313" key="4">
    <source>
        <dbReference type="EMBL" id="AFZ09140.1"/>
    </source>
</evidence>
<feature type="domain" description="Nudix hydrolase" evidence="3">
    <location>
        <begin position="20"/>
        <end position="150"/>
    </location>
</feature>
<keyword evidence="5" id="KW-1185">Reference proteome</keyword>
<dbReference type="AlphaFoldDB" id="K9VPK4"/>
<dbReference type="InterPro" id="IPR020476">
    <property type="entry name" value="Nudix_hydrolase"/>
</dbReference>
<dbReference type="Pfam" id="PF00293">
    <property type="entry name" value="NUDIX"/>
    <property type="match status" value="1"/>
</dbReference>
<gene>
    <name evidence="4" type="ORF">Osc7112_4872</name>
</gene>
<reference evidence="4 5" key="1">
    <citation type="submission" date="2012-05" db="EMBL/GenBank/DDBJ databases">
        <title>Finished chromosome of genome of Oscillatoria sp. PCC 7112.</title>
        <authorList>
            <consortium name="US DOE Joint Genome Institute"/>
            <person name="Gugger M."/>
            <person name="Coursin T."/>
            <person name="Rippka R."/>
            <person name="Tandeau De Marsac N."/>
            <person name="Huntemann M."/>
            <person name="Wei C.-L."/>
            <person name="Han J."/>
            <person name="Detter J.C."/>
            <person name="Han C."/>
            <person name="Tapia R."/>
            <person name="Davenport K."/>
            <person name="Daligault H."/>
            <person name="Erkkila T."/>
            <person name="Gu W."/>
            <person name="Munk A.C.C."/>
            <person name="Teshima H."/>
            <person name="Xu Y."/>
            <person name="Chain P."/>
            <person name="Chen A."/>
            <person name="Krypides N."/>
            <person name="Mavromatis K."/>
            <person name="Markowitz V."/>
            <person name="Szeto E."/>
            <person name="Ivanova N."/>
            <person name="Mikhailova N."/>
            <person name="Ovchinnikova G."/>
            <person name="Pagani I."/>
            <person name="Pati A."/>
            <person name="Goodwin L."/>
            <person name="Peters L."/>
            <person name="Pitluck S."/>
            <person name="Woyke T."/>
            <person name="Kerfeld C."/>
        </authorList>
    </citation>
    <scope>NUCLEOTIDE SEQUENCE [LARGE SCALE GENOMIC DNA]</scope>
    <source>
        <strain evidence="4 5">PCC 7112</strain>
    </source>
</reference>
<dbReference type="CDD" id="cd18873">
    <property type="entry name" value="NUDIX_NadM_like"/>
    <property type="match status" value="1"/>
</dbReference>
<evidence type="ECO:0000256" key="1">
    <source>
        <dbReference type="ARBA" id="ARBA00005582"/>
    </source>
</evidence>
<organism evidence="4 5">
    <name type="scientific">Phormidium nigroviride PCC 7112</name>
    <dbReference type="NCBI Taxonomy" id="179408"/>
    <lineage>
        <taxon>Bacteria</taxon>
        <taxon>Bacillati</taxon>
        <taxon>Cyanobacteriota</taxon>
        <taxon>Cyanophyceae</taxon>
        <taxon>Oscillatoriophycideae</taxon>
        <taxon>Oscillatoriales</taxon>
        <taxon>Oscillatoriaceae</taxon>
        <taxon>Phormidium</taxon>
    </lineage>
</organism>
<accession>K9VPK4</accession>
<evidence type="ECO:0000313" key="5">
    <source>
        <dbReference type="Proteomes" id="UP000010478"/>
    </source>
</evidence>
<dbReference type="STRING" id="179408.Osc7112_4872"/>
<name>K9VPK4_9CYAN</name>
<dbReference type="PANTHER" id="PTHR43736:SF1">
    <property type="entry name" value="DIHYDRONEOPTERIN TRIPHOSPHATE DIPHOSPHATASE"/>
    <property type="match status" value="1"/>
</dbReference>
<dbReference type="PROSITE" id="PS51462">
    <property type="entry name" value="NUDIX"/>
    <property type="match status" value="1"/>
</dbReference>
<dbReference type="PATRIC" id="fig|179408.3.peg.6066"/>
<comment type="similarity">
    <text evidence="1">Belongs to the Nudix hydrolase family.</text>
</comment>
<dbReference type="HOGENOM" id="CLU_037162_20_3_3"/>